<dbReference type="InterPro" id="IPR050190">
    <property type="entry name" value="UPF0213_domain"/>
</dbReference>
<organism evidence="3 4">
    <name type="scientific">Candidatus Roizmanbacteria bacterium RIFCSPLOWO2_02_FULL_36_11</name>
    <dbReference type="NCBI Taxonomy" id="1802071"/>
    <lineage>
        <taxon>Bacteria</taxon>
        <taxon>Candidatus Roizmaniibacteriota</taxon>
    </lineage>
</organism>
<dbReference type="Gene3D" id="3.40.1440.10">
    <property type="entry name" value="GIY-YIG endonuclease"/>
    <property type="match status" value="1"/>
</dbReference>
<proteinExistence type="inferred from homology"/>
<dbReference type="Proteomes" id="UP000177418">
    <property type="component" value="Unassembled WGS sequence"/>
</dbReference>
<dbReference type="AlphaFoldDB" id="A0A1F7JGM5"/>
<accession>A0A1F7JGM5</accession>
<dbReference type="InterPro" id="IPR000305">
    <property type="entry name" value="GIY-YIG_endonuc"/>
</dbReference>
<keyword evidence="3" id="KW-0378">Hydrolase</keyword>
<evidence type="ECO:0000313" key="3">
    <source>
        <dbReference type="EMBL" id="OGK54771.1"/>
    </source>
</evidence>
<dbReference type="Pfam" id="PF01541">
    <property type="entry name" value="GIY-YIG"/>
    <property type="match status" value="1"/>
</dbReference>
<dbReference type="GO" id="GO:0004519">
    <property type="term" value="F:endonuclease activity"/>
    <property type="evidence" value="ECO:0007669"/>
    <property type="project" value="UniProtKB-KW"/>
</dbReference>
<dbReference type="SUPFAM" id="SSF82771">
    <property type="entry name" value="GIY-YIG endonuclease"/>
    <property type="match status" value="1"/>
</dbReference>
<comment type="caution">
    <text evidence="3">The sequence shown here is derived from an EMBL/GenBank/DDBJ whole genome shotgun (WGS) entry which is preliminary data.</text>
</comment>
<dbReference type="PANTHER" id="PTHR34477:SF1">
    <property type="entry name" value="UPF0213 PROTEIN YHBQ"/>
    <property type="match status" value="1"/>
</dbReference>
<keyword evidence="3" id="KW-0255">Endonuclease</keyword>
<dbReference type="CDD" id="cd10449">
    <property type="entry name" value="GIY-YIG_SLX1_like"/>
    <property type="match status" value="1"/>
</dbReference>
<dbReference type="InterPro" id="IPR035901">
    <property type="entry name" value="GIY-YIG_endonuc_sf"/>
</dbReference>
<sequence>MYWIYAIRSYKDGRIYVGLSANVDKRIKEHNSKQVFSTKGYCPWRLIFKEFVGDRKAARRREKYYKSGIGKEYLKQIPL</sequence>
<dbReference type="PANTHER" id="PTHR34477">
    <property type="entry name" value="UPF0213 PROTEIN YHBQ"/>
    <property type="match status" value="1"/>
</dbReference>
<dbReference type="PROSITE" id="PS50164">
    <property type="entry name" value="GIY_YIG"/>
    <property type="match status" value="1"/>
</dbReference>
<name>A0A1F7JGM5_9BACT</name>
<dbReference type="EMBL" id="MGAV01000013">
    <property type="protein sequence ID" value="OGK54771.1"/>
    <property type="molecule type" value="Genomic_DNA"/>
</dbReference>
<evidence type="ECO:0000313" key="4">
    <source>
        <dbReference type="Proteomes" id="UP000177418"/>
    </source>
</evidence>
<evidence type="ECO:0000259" key="2">
    <source>
        <dbReference type="PROSITE" id="PS50164"/>
    </source>
</evidence>
<keyword evidence="3" id="KW-0540">Nuclease</keyword>
<evidence type="ECO:0000256" key="1">
    <source>
        <dbReference type="ARBA" id="ARBA00007435"/>
    </source>
</evidence>
<comment type="similarity">
    <text evidence="1">Belongs to the UPF0213 family.</text>
</comment>
<reference evidence="3 4" key="1">
    <citation type="journal article" date="2016" name="Nat. Commun.">
        <title>Thousands of microbial genomes shed light on interconnected biogeochemical processes in an aquifer system.</title>
        <authorList>
            <person name="Anantharaman K."/>
            <person name="Brown C.T."/>
            <person name="Hug L.A."/>
            <person name="Sharon I."/>
            <person name="Castelle C.J."/>
            <person name="Probst A.J."/>
            <person name="Thomas B.C."/>
            <person name="Singh A."/>
            <person name="Wilkins M.J."/>
            <person name="Karaoz U."/>
            <person name="Brodie E.L."/>
            <person name="Williams K.H."/>
            <person name="Hubbard S.S."/>
            <person name="Banfield J.F."/>
        </authorList>
    </citation>
    <scope>NUCLEOTIDE SEQUENCE [LARGE SCALE GENOMIC DNA]</scope>
</reference>
<gene>
    <name evidence="3" type="ORF">A3H78_05800</name>
</gene>
<protein>
    <submittedName>
        <fullName evidence="3">Endonuclease</fullName>
    </submittedName>
</protein>
<feature type="domain" description="GIY-YIG" evidence="2">
    <location>
        <begin position="1"/>
        <end position="75"/>
    </location>
</feature>